<evidence type="ECO:0000256" key="10">
    <source>
        <dbReference type="ARBA" id="ARBA00023268"/>
    </source>
</evidence>
<keyword evidence="8" id="KW-0808">Transferase</keyword>
<keyword evidence="5" id="KW-0460">Magnesium</keyword>
<dbReference type="AlphaFoldDB" id="A0AAV2MXG1"/>
<feature type="region of interest" description="Disordered" evidence="11">
    <location>
        <begin position="150"/>
        <end position="190"/>
    </location>
</feature>
<proteinExistence type="predicted"/>
<dbReference type="Pfam" id="PF07727">
    <property type="entry name" value="RVT_2"/>
    <property type="match status" value="1"/>
</dbReference>
<dbReference type="InterPro" id="IPR057670">
    <property type="entry name" value="SH3_retrovirus"/>
</dbReference>
<evidence type="ECO:0000256" key="7">
    <source>
        <dbReference type="ARBA" id="ARBA00022918"/>
    </source>
</evidence>
<dbReference type="GO" id="GO:0016787">
    <property type="term" value="F:hydrolase activity"/>
    <property type="evidence" value="ECO:0007669"/>
    <property type="project" value="UniProtKB-KW"/>
</dbReference>
<comment type="caution">
    <text evidence="14">The sequence shown here is derived from an EMBL/GenBank/DDBJ whole genome shotgun (WGS) entry which is preliminary data.</text>
</comment>
<keyword evidence="4" id="KW-0378">Hydrolase</keyword>
<keyword evidence="15" id="KW-1185">Reference proteome</keyword>
<dbReference type="InterPro" id="IPR012337">
    <property type="entry name" value="RNaseH-like_sf"/>
</dbReference>
<protein>
    <recommendedName>
        <fullName evidence="16">Reverse transcriptase Ty1/copia-type domain-containing protein</fullName>
    </recommendedName>
</protein>
<feature type="domain" description="Retroviral polymerase SH3-like" evidence="13">
    <location>
        <begin position="66"/>
        <end position="125"/>
    </location>
</feature>
<keyword evidence="3" id="KW-0255">Endonuclease</keyword>
<keyword evidence="9" id="KW-0233">DNA recombination</keyword>
<dbReference type="GO" id="GO:0046872">
    <property type="term" value="F:metal ion binding"/>
    <property type="evidence" value="ECO:0007669"/>
    <property type="project" value="UniProtKB-KW"/>
</dbReference>
<evidence type="ECO:0000313" key="15">
    <source>
        <dbReference type="Proteomes" id="UP001497644"/>
    </source>
</evidence>
<evidence type="ECO:0000256" key="11">
    <source>
        <dbReference type="SAM" id="MobiDB-lite"/>
    </source>
</evidence>
<dbReference type="Pfam" id="PF25597">
    <property type="entry name" value="SH3_retrovirus"/>
    <property type="match status" value="1"/>
</dbReference>
<keyword evidence="1" id="KW-0540">Nuclease</keyword>
<dbReference type="PANTHER" id="PTHR42648">
    <property type="entry name" value="TRANSPOSASE, PUTATIVE-RELATED"/>
    <property type="match status" value="1"/>
</dbReference>
<keyword evidence="7" id="KW-0695">RNA-directed DNA polymerase</keyword>
<keyword evidence="8" id="KW-0548">Nucleotidyltransferase</keyword>
<dbReference type="GO" id="GO:0003676">
    <property type="term" value="F:nucleic acid binding"/>
    <property type="evidence" value="ECO:0007669"/>
    <property type="project" value="InterPro"/>
</dbReference>
<evidence type="ECO:0000313" key="14">
    <source>
        <dbReference type="EMBL" id="CAL1672030.1"/>
    </source>
</evidence>
<keyword evidence="10" id="KW-0511">Multifunctional enzyme</keyword>
<keyword evidence="6" id="KW-0229">DNA integration</keyword>
<evidence type="ECO:0000259" key="13">
    <source>
        <dbReference type="Pfam" id="PF25597"/>
    </source>
</evidence>
<dbReference type="GO" id="GO:0003887">
    <property type="term" value="F:DNA-directed DNA polymerase activity"/>
    <property type="evidence" value="ECO:0007669"/>
    <property type="project" value="UniProtKB-KW"/>
</dbReference>
<evidence type="ECO:0000256" key="6">
    <source>
        <dbReference type="ARBA" id="ARBA00022908"/>
    </source>
</evidence>
<dbReference type="PANTHER" id="PTHR42648:SF11">
    <property type="entry name" value="TRANSPOSON TY4-P GAG-POL POLYPROTEIN"/>
    <property type="match status" value="1"/>
</dbReference>
<evidence type="ECO:0000256" key="4">
    <source>
        <dbReference type="ARBA" id="ARBA00022801"/>
    </source>
</evidence>
<dbReference type="Gene3D" id="3.30.420.10">
    <property type="entry name" value="Ribonuclease H-like superfamily/Ribonuclease H"/>
    <property type="match status" value="1"/>
</dbReference>
<reference evidence="14" key="1">
    <citation type="submission" date="2024-04" db="EMBL/GenBank/DDBJ databases">
        <authorList>
            <consortium name="Molecular Ecology Group"/>
        </authorList>
    </citation>
    <scope>NUCLEOTIDE SEQUENCE</scope>
</reference>
<dbReference type="GO" id="GO:0015074">
    <property type="term" value="P:DNA integration"/>
    <property type="evidence" value="ECO:0007669"/>
    <property type="project" value="UniProtKB-KW"/>
</dbReference>
<evidence type="ECO:0000259" key="12">
    <source>
        <dbReference type="Pfam" id="PF07727"/>
    </source>
</evidence>
<name>A0AAV2MXG1_9HYME</name>
<evidence type="ECO:0008006" key="16">
    <source>
        <dbReference type="Google" id="ProtNLM"/>
    </source>
</evidence>
<dbReference type="InterPro" id="IPR039537">
    <property type="entry name" value="Retrotran_Ty1/copia-like"/>
</dbReference>
<keyword evidence="8" id="KW-0239">DNA-directed DNA polymerase</keyword>
<evidence type="ECO:0000256" key="3">
    <source>
        <dbReference type="ARBA" id="ARBA00022759"/>
    </source>
</evidence>
<dbReference type="InterPro" id="IPR036397">
    <property type="entry name" value="RNaseH_sf"/>
</dbReference>
<organism evidence="14 15">
    <name type="scientific">Lasius platythorax</name>
    <dbReference type="NCBI Taxonomy" id="488582"/>
    <lineage>
        <taxon>Eukaryota</taxon>
        <taxon>Metazoa</taxon>
        <taxon>Ecdysozoa</taxon>
        <taxon>Arthropoda</taxon>
        <taxon>Hexapoda</taxon>
        <taxon>Insecta</taxon>
        <taxon>Pterygota</taxon>
        <taxon>Neoptera</taxon>
        <taxon>Endopterygota</taxon>
        <taxon>Hymenoptera</taxon>
        <taxon>Apocrita</taxon>
        <taxon>Aculeata</taxon>
        <taxon>Formicoidea</taxon>
        <taxon>Formicidae</taxon>
        <taxon>Formicinae</taxon>
        <taxon>Lasius</taxon>
        <taxon>Lasius</taxon>
    </lineage>
</organism>
<accession>A0AAV2MXG1</accession>
<dbReference type="SUPFAM" id="SSF53098">
    <property type="entry name" value="Ribonuclease H-like"/>
    <property type="match status" value="1"/>
</dbReference>
<sequence>MNRTILDKARCMILHSQLDKTFWAEAVLSAIYIINRSPTAALEGVVPAELWFNKKPDVRKLKVFGCIAYMHIPKEINPRKFDSRSKKCIIVGYADNGYRLWCPEDQRVICSRDVIFDETRFKHYQPVVETNVQEESESEHDKEEFISAIEDDQEQSLSETEFVNTEGEEETTIKQTANEQQLAPRRSTREKKTPAYLEDYCVLALHAESYVEDIPNCYAEINSRDDREEWQKAVKEELKAIQENITWRLTQLPSGRKAVDNKWIFKIKRDECGNIQRYKARLVVKDCLQKKGLDYDETYAPVARLTTVRVLLSIIVNEDLYVDQLDVKNAFLHGKLTNETTERLRRWNITSMQG</sequence>
<dbReference type="GO" id="GO:0006310">
    <property type="term" value="P:DNA recombination"/>
    <property type="evidence" value="ECO:0007669"/>
    <property type="project" value="UniProtKB-KW"/>
</dbReference>
<dbReference type="Proteomes" id="UP001497644">
    <property type="component" value="Unassembled WGS sequence"/>
</dbReference>
<evidence type="ECO:0000256" key="1">
    <source>
        <dbReference type="ARBA" id="ARBA00022722"/>
    </source>
</evidence>
<dbReference type="GO" id="GO:0003964">
    <property type="term" value="F:RNA-directed DNA polymerase activity"/>
    <property type="evidence" value="ECO:0007669"/>
    <property type="project" value="UniProtKB-KW"/>
</dbReference>
<dbReference type="InterPro" id="IPR013103">
    <property type="entry name" value="RVT_2"/>
</dbReference>
<dbReference type="GO" id="GO:0004519">
    <property type="term" value="F:endonuclease activity"/>
    <property type="evidence" value="ECO:0007669"/>
    <property type="project" value="UniProtKB-KW"/>
</dbReference>
<dbReference type="EMBL" id="CAXIPU020000435">
    <property type="protein sequence ID" value="CAL1672030.1"/>
    <property type="molecule type" value="Genomic_DNA"/>
</dbReference>
<evidence type="ECO:0000256" key="2">
    <source>
        <dbReference type="ARBA" id="ARBA00022723"/>
    </source>
</evidence>
<evidence type="ECO:0000256" key="5">
    <source>
        <dbReference type="ARBA" id="ARBA00022842"/>
    </source>
</evidence>
<gene>
    <name evidence="14" type="ORF">LPLAT_LOCUS5438</name>
</gene>
<evidence type="ECO:0000256" key="8">
    <source>
        <dbReference type="ARBA" id="ARBA00022932"/>
    </source>
</evidence>
<feature type="domain" description="Reverse transcriptase Ty1/copia-type" evidence="12">
    <location>
        <begin position="245"/>
        <end position="339"/>
    </location>
</feature>
<keyword evidence="2" id="KW-0479">Metal-binding</keyword>
<evidence type="ECO:0000256" key="9">
    <source>
        <dbReference type="ARBA" id="ARBA00023172"/>
    </source>
</evidence>